<evidence type="ECO:0000259" key="7">
    <source>
        <dbReference type="Pfam" id="PF03168"/>
    </source>
</evidence>
<organism evidence="8 9">
    <name type="scientific">Protea cynaroides</name>
    <dbReference type="NCBI Taxonomy" id="273540"/>
    <lineage>
        <taxon>Eukaryota</taxon>
        <taxon>Viridiplantae</taxon>
        <taxon>Streptophyta</taxon>
        <taxon>Embryophyta</taxon>
        <taxon>Tracheophyta</taxon>
        <taxon>Spermatophyta</taxon>
        <taxon>Magnoliopsida</taxon>
        <taxon>Proteales</taxon>
        <taxon>Proteaceae</taxon>
        <taxon>Protea</taxon>
    </lineage>
</organism>
<feature type="region of interest" description="Disordered" evidence="5">
    <location>
        <begin position="1"/>
        <end position="20"/>
    </location>
</feature>
<comment type="caution">
    <text evidence="8">The sequence shown here is derived from an EMBL/GenBank/DDBJ whole genome shotgun (WGS) entry which is preliminary data.</text>
</comment>
<evidence type="ECO:0000256" key="6">
    <source>
        <dbReference type="SAM" id="Phobius"/>
    </source>
</evidence>
<accession>A0A9Q0QYU4</accession>
<proteinExistence type="predicted"/>
<gene>
    <name evidence="8" type="ORF">NE237_002216</name>
</gene>
<dbReference type="PANTHER" id="PTHR31415">
    <property type="entry name" value="OS05G0367900 PROTEIN"/>
    <property type="match status" value="1"/>
</dbReference>
<evidence type="ECO:0000256" key="1">
    <source>
        <dbReference type="ARBA" id="ARBA00004167"/>
    </source>
</evidence>
<dbReference type="InterPro" id="IPR044839">
    <property type="entry name" value="NDR1-like"/>
</dbReference>
<keyword evidence="3 6" id="KW-1133">Transmembrane helix</keyword>
<feature type="transmembrane region" description="Helical" evidence="6">
    <location>
        <begin position="35"/>
        <end position="61"/>
    </location>
</feature>
<keyword evidence="4 6" id="KW-0472">Membrane</keyword>
<sequence length="224" mass="25826">MPTTGELPIHNQPTKRHHKTHYHVQRVRESLTSRVGKFLCATLLSLLLVSGIVVFILWLNLRPHRPRFHIRSFSFPALAQDTGFENAQITFNVTIRNSNQKIGIYYYTMKGAVYYQDQPIGGSQLPFPSSFPYYQEPKNTVWIQGQLNPPTTLVITNDRWKALMADRSAGKVLFRLELKSTIQFKVQMWDTKRHTMHATCLVTVGHDGQILPVSKNKKCPLYFN</sequence>
<name>A0A9Q0QYU4_9MAGN</name>
<evidence type="ECO:0000313" key="8">
    <source>
        <dbReference type="EMBL" id="KAJ4977110.1"/>
    </source>
</evidence>
<keyword evidence="2 6" id="KW-0812">Transmembrane</keyword>
<dbReference type="PANTHER" id="PTHR31415:SF3">
    <property type="entry name" value="LATE EMBRYOGENESIS ABUNDANT (LEA) HYDROXYPROLINE-RICH GLYCOPROTEIN FAMILY"/>
    <property type="match status" value="1"/>
</dbReference>
<dbReference type="Proteomes" id="UP001141806">
    <property type="component" value="Unassembled WGS sequence"/>
</dbReference>
<dbReference type="Pfam" id="PF03168">
    <property type="entry name" value="LEA_2"/>
    <property type="match status" value="1"/>
</dbReference>
<evidence type="ECO:0000256" key="5">
    <source>
        <dbReference type="SAM" id="MobiDB-lite"/>
    </source>
</evidence>
<dbReference type="OrthoDB" id="779224at2759"/>
<evidence type="ECO:0000256" key="2">
    <source>
        <dbReference type="ARBA" id="ARBA00022692"/>
    </source>
</evidence>
<dbReference type="InterPro" id="IPR004864">
    <property type="entry name" value="LEA_2"/>
</dbReference>
<dbReference type="GO" id="GO:0098542">
    <property type="term" value="P:defense response to other organism"/>
    <property type="evidence" value="ECO:0007669"/>
    <property type="project" value="InterPro"/>
</dbReference>
<reference evidence="8" key="1">
    <citation type="journal article" date="2023" name="Plant J.">
        <title>The genome of the king protea, Protea cynaroides.</title>
        <authorList>
            <person name="Chang J."/>
            <person name="Duong T.A."/>
            <person name="Schoeman C."/>
            <person name="Ma X."/>
            <person name="Roodt D."/>
            <person name="Barker N."/>
            <person name="Li Z."/>
            <person name="Van de Peer Y."/>
            <person name="Mizrachi E."/>
        </authorList>
    </citation>
    <scope>NUCLEOTIDE SEQUENCE</scope>
    <source>
        <tissue evidence="8">Young leaves</tissue>
    </source>
</reference>
<protein>
    <recommendedName>
        <fullName evidence="7">Late embryogenesis abundant protein LEA-2 subgroup domain-containing protein</fullName>
    </recommendedName>
</protein>
<dbReference type="AlphaFoldDB" id="A0A9Q0QYU4"/>
<keyword evidence="9" id="KW-1185">Reference proteome</keyword>
<feature type="domain" description="Late embryogenesis abundant protein LEA-2 subgroup" evidence="7">
    <location>
        <begin position="93"/>
        <end position="200"/>
    </location>
</feature>
<dbReference type="GO" id="GO:0005886">
    <property type="term" value="C:plasma membrane"/>
    <property type="evidence" value="ECO:0007669"/>
    <property type="project" value="TreeGrafter"/>
</dbReference>
<comment type="subcellular location">
    <subcellularLocation>
        <location evidence="1">Membrane</location>
        <topology evidence="1">Single-pass membrane protein</topology>
    </subcellularLocation>
</comment>
<dbReference type="GO" id="GO:0009506">
    <property type="term" value="C:plasmodesma"/>
    <property type="evidence" value="ECO:0007669"/>
    <property type="project" value="TreeGrafter"/>
</dbReference>
<evidence type="ECO:0000256" key="4">
    <source>
        <dbReference type="ARBA" id="ARBA00023136"/>
    </source>
</evidence>
<evidence type="ECO:0000256" key="3">
    <source>
        <dbReference type="ARBA" id="ARBA00022989"/>
    </source>
</evidence>
<evidence type="ECO:0000313" key="9">
    <source>
        <dbReference type="Proteomes" id="UP001141806"/>
    </source>
</evidence>
<dbReference type="EMBL" id="JAMYWD010000003">
    <property type="protein sequence ID" value="KAJ4977110.1"/>
    <property type="molecule type" value="Genomic_DNA"/>
</dbReference>